<gene>
    <name evidence="1" type="ORF">M0811_00860</name>
</gene>
<dbReference type="PANTHER" id="PTHR36454:SF1">
    <property type="entry name" value="DUF1015 DOMAIN-CONTAINING PROTEIN"/>
    <property type="match status" value="1"/>
</dbReference>
<reference evidence="1" key="1">
    <citation type="submission" date="2022-10" db="EMBL/GenBank/DDBJ databases">
        <title>Novel sulphate-reducing endosymbionts in the free-living metamonad Anaeramoeba.</title>
        <authorList>
            <person name="Jerlstrom-Hultqvist J."/>
            <person name="Cepicka I."/>
            <person name="Gallot-Lavallee L."/>
            <person name="Salas-Leiva D."/>
            <person name="Curtis B.A."/>
            <person name="Zahonova K."/>
            <person name="Pipaliya S."/>
            <person name="Dacks J."/>
            <person name="Roger A.J."/>
        </authorList>
    </citation>
    <scope>NUCLEOTIDE SEQUENCE</scope>
    <source>
        <strain evidence="1">BMAN</strain>
    </source>
</reference>
<evidence type="ECO:0008006" key="3">
    <source>
        <dbReference type="Google" id="ProtNLM"/>
    </source>
</evidence>
<sequence length="438" mass="50532">MVKIKAFLGYSPPKSLEKKVPSPPYDVISSEEARKFAEGNEQCFLHVNKPEIDLPEDTNPYSDEVYKQAKINLDAFIEKGYLVKETQPQLYIYAQTRGNHTQKGYILLASIDDYEKGLIKKHEFTRKDKEEDRTKIINIQNANAGPVFLSYSSKQSLDDFLETLSKRDPDFDFFADWEGERHQVWKVSDKKIIESIQGEFDSVPALYICDGHHRMQSAANVAKMRKAEIEKNGGTVTGEEPFNFVMTVVFPHTQLAIFDYNRVLFKQKKKKEELMEFLKQSFDIKEVEKKENVPDNTITPPHYAKPTEKRVFSMYLDKKWYYLHVHKDKVDESDPVKSIDSQILTEQILTPFFGIQDLRSEKNIDFIGGTRGYQALQNLVDKNDAQKQNDEISVAFGIFPVTMLELMNVADSGRTMPPKSTWFLPKLLSGLVVRLIEN</sequence>
<dbReference type="PIRSF" id="PIRSF033563">
    <property type="entry name" value="UCP033563"/>
    <property type="match status" value="1"/>
</dbReference>
<accession>A0A9Q0RBI8</accession>
<dbReference type="OMA" id="EPVFFAY"/>
<dbReference type="Proteomes" id="UP001149090">
    <property type="component" value="Unassembled WGS sequence"/>
</dbReference>
<comment type="caution">
    <text evidence="1">The sequence shown here is derived from an EMBL/GenBank/DDBJ whole genome shotgun (WGS) entry which is preliminary data.</text>
</comment>
<evidence type="ECO:0000313" key="1">
    <source>
        <dbReference type="EMBL" id="KAJ5074231.1"/>
    </source>
</evidence>
<dbReference type="EMBL" id="JAPDFW010000070">
    <property type="protein sequence ID" value="KAJ5074231.1"/>
    <property type="molecule type" value="Genomic_DNA"/>
</dbReference>
<evidence type="ECO:0000313" key="2">
    <source>
        <dbReference type="Proteomes" id="UP001149090"/>
    </source>
</evidence>
<dbReference type="PANTHER" id="PTHR36454">
    <property type="entry name" value="LMO2823 PROTEIN"/>
    <property type="match status" value="1"/>
</dbReference>
<name>A0A9Q0RBI8_ANAIG</name>
<organism evidence="1 2">
    <name type="scientific">Anaeramoeba ignava</name>
    <name type="common">Anaerobic marine amoeba</name>
    <dbReference type="NCBI Taxonomy" id="1746090"/>
    <lineage>
        <taxon>Eukaryota</taxon>
        <taxon>Metamonada</taxon>
        <taxon>Anaeramoebidae</taxon>
        <taxon>Anaeramoeba</taxon>
    </lineage>
</organism>
<dbReference type="OrthoDB" id="5004at2759"/>
<proteinExistence type="predicted"/>
<dbReference type="InterPro" id="IPR008323">
    <property type="entry name" value="UCP033563"/>
</dbReference>
<dbReference type="Pfam" id="PF06245">
    <property type="entry name" value="DUF1015"/>
    <property type="match status" value="1"/>
</dbReference>
<keyword evidence="2" id="KW-1185">Reference proteome</keyword>
<dbReference type="AlphaFoldDB" id="A0A9Q0RBI8"/>
<protein>
    <recommendedName>
        <fullName evidence="3">DUF1015 domain-containing protein</fullName>
    </recommendedName>
</protein>